<dbReference type="OrthoDB" id="10364527at2759"/>
<reference evidence="1 2" key="1">
    <citation type="submission" date="2012-04" db="EMBL/GenBank/DDBJ databases">
        <title>The Genome Sequence of Saprolegnia declina VS20.</title>
        <authorList>
            <consortium name="The Broad Institute Genome Sequencing Platform"/>
            <person name="Russ C."/>
            <person name="Nusbaum C."/>
            <person name="Tyler B."/>
            <person name="van West P."/>
            <person name="Dieguez-Uribeondo J."/>
            <person name="de Bruijn I."/>
            <person name="Tripathy S."/>
            <person name="Jiang R."/>
            <person name="Young S.K."/>
            <person name="Zeng Q."/>
            <person name="Gargeya S."/>
            <person name="Fitzgerald M."/>
            <person name="Haas B."/>
            <person name="Abouelleil A."/>
            <person name="Alvarado L."/>
            <person name="Arachchi H.M."/>
            <person name="Berlin A."/>
            <person name="Chapman S.B."/>
            <person name="Goldberg J."/>
            <person name="Griggs A."/>
            <person name="Gujja S."/>
            <person name="Hansen M."/>
            <person name="Howarth C."/>
            <person name="Imamovic A."/>
            <person name="Larimer J."/>
            <person name="McCowen C."/>
            <person name="Montmayeur A."/>
            <person name="Murphy C."/>
            <person name="Neiman D."/>
            <person name="Pearson M."/>
            <person name="Priest M."/>
            <person name="Roberts A."/>
            <person name="Saif S."/>
            <person name="Shea T."/>
            <person name="Sisk P."/>
            <person name="Sykes S."/>
            <person name="Wortman J."/>
            <person name="Nusbaum C."/>
            <person name="Birren B."/>
        </authorList>
    </citation>
    <scope>NUCLEOTIDE SEQUENCE [LARGE SCALE GENOMIC DNA]</scope>
    <source>
        <strain evidence="1 2">VS20</strain>
    </source>
</reference>
<evidence type="ECO:0000313" key="1">
    <source>
        <dbReference type="EMBL" id="EQC40231.1"/>
    </source>
</evidence>
<accession>T0QZU5</accession>
<dbReference type="GeneID" id="19943606"/>
<feature type="non-terminal residue" evidence="1">
    <location>
        <position position="1"/>
    </location>
</feature>
<evidence type="ECO:0000313" key="2">
    <source>
        <dbReference type="Proteomes" id="UP000030762"/>
    </source>
</evidence>
<organism evidence="1 2">
    <name type="scientific">Saprolegnia diclina (strain VS20)</name>
    <dbReference type="NCBI Taxonomy" id="1156394"/>
    <lineage>
        <taxon>Eukaryota</taxon>
        <taxon>Sar</taxon>
        <taxon>Stramenopiles</taxon>
        <taxon>Oomycota</taxon>
        <taxon>Saprolegniomycetes</taxon>
        <taxon>Saprolegniales</taxon>
        <taxon>Saprolegniaceae</taxon>
        <taxon>Saprolegnia</taxon>
    </lineage>
</organism>
<dbReference type="VEuPathDB" id="FungiDB:SDRG_02879"/>
<dbReference type="InParanoid" id="T0QZU5"/>
<proteinExistence type="predicted"/>
<dbReference type="EMBL" id="JH767137">
    <property type="protein sequence ID" value="EQC40231.1"/>
    <property type="molecule type" value="Genomic_DNA"/>
</dbReference>
<dbReference type="Proteomes" id="UP000030762">
    <property type="component" value="Unassembled WGS sequence"/>
</dbReference>
<protein>
    <submittedName>
        <fullName evidence="1">Uncharacterized protein</fullName>
    </submittedName>
</protein>
<keyword evidence="2" id="KW-1185">Reference proteome</keyword>
<sequence>ASLATWCTKLEEEREYILRQWFLSQASAPAKKKANDSASHL</sequence>
<name>T0QZU5_SAPDV</name>
<dbReference type="RefSeq" id="XP_008606705.1">
    <property type="nucleotide sequence ID" value="XM_008608483.1"/>
</dbReference>
<gene>
    <name evidence="1" type="ORF">SDRG_02879</name>
</gene>
<dbReference type="AlphaFoldDB" id="T0QZU5"/>